<keyword evidence="10" id="KW-0732">Signal</keyword>
<dbReference type="InterPro" id="IPR023827">
    <property type="entry name" value="Peptidase_S8_Asp-AS"/>
</dbReference>
<feature type="region of interest" description="Disordered" evidence="8">
    <location>
        <begin position="35"/>
        <end position="91"/>
    </location>
</feature>
<dbReference type="PRINTS" id="PR00723">
    <property type="entry name" value="SUBTILISIN"/>
</dbReference>
<feature type="chain" id="PRO_5018177748" description="Peptidase S8/S53 domain-containing protein" evidence="10">
    <location>
        <begin position="35"/>
        <end position="870"/>
    </location>
</feature>
<dbReference type="InterPro" id="IPR036852">
    <property type="entry name" value="Peptidase_S8/S53_dom_sf"/>
</dbReference>
<feature type="region of interest" description="Disordered" evidence="8">
    <location>
        <begin position="193"/>
        <end position="216"/>
    </location>
</feature>
<keyword evidence="9" id="KW-1133">Transmembrane helix</keyword>
<keyword evidence="9" id="KW-0812">Transmembrane</keyword>
<evidence type="ECO:0000259" key="11">
    <source>
        <dbReference type="Pfam" id="PF00082"/>
    </source>
</evidence>
<feature type="region of interest" description="Disordered" evidence="8">
    <location>
        <begin position="779"/>
        <end position="839"/>
    </location>
</feature>
<feature type="signal peptide" evidence="10">
    <location>
        <begin position="1"/>
        <end position="34"/>
    </location>
</feature>
<evidence type="ECO:0000256" key="7">
    <source>
        <dbReference type="RuleBase" id="RU003355"/>
    </source>
</evidence>
<dbReference type="PROSITE" id="PS00136">
    <property type="entry name" value="SUBTILASE_ASP"/>
    <property type="match status" value="1"/>
</dbReference>
<feature type="compositionally biased region" description="Gly residues" evidence="8">
    <location>
        <begin position="196"/>
        <end position="205"/>
    </location>
</feature>
<feature type="active site" description="Charge relay system" evidence="5 6">
    <location>
        <position position="291"/>
    </location>
</feature>
<dbReference type="AlphaFoldDB" id="A0A3P1SD62"/>
<feature type="active site" description="Charge relay system" evidence="5 6">
    <location>
        <position position="250"/>
    </location>
</feature>
<keyword evidence="3 6" id="KW-0378">Hydrolase</keyword>
<dbReference type="Proteomes" id="UP000280444">
    <property type="component" value="Unassembled WGS sequence"/>
</dbReference>
<gene>
    <name evidence="12" type="ORF">EII11_07655</name>
</gene>
<feature type="compositionally biased region" description="Low complexity" evidence="8">
    <location>
        <begin position="39"/>
        <end position="73"/>
    </location>
</feature>
<dbReference type="InterPro" id="IPR000209">
    <property type="entry name" value="Peptidase_S8/S53_dom"/>
</dbReference>
<evidence type="ECO:0000256" key="10">
    <source>
        <dbReference type="SAM" id="SignalP"/>
    </source>
</evidence>
<keyword evidence="2 6" id="KW-0645">Protease</keyword>
<feature type="transmembrane region" description="Helical" evidence="9">
    <location>
        <begin position="846"/>
        <end position="866"/>
    </location>
</feature>
<dbReference type="PANTHER" id="PTHR43806">
    <property type="entry name" value="PEPTIDASE S8"/>
    <property type="match status" value="1"/>
</dbReference>
<feature type="compositionally biased region" description="Polar residues" evidence="8">
    <location>
        <begin position="812"/>
        <end position="829"/>
    </location>
</feature>
<evidence type="ECO:0000256" key="2">
    <source>
        <dbReference type="ARBA" id="ARBA00022670"/>
    </source>
</evidence>
<dbReference type="PROSITE" id="PS51892">
    <property type="entry name" value="SUBTILASE"/>
    <property type="match status" value="1"/>
</dbReference>
<dbReference type="OrthoDB" id="9813435at2"/>
<feature type="active site" description="Charge relay system" evidence="5 6">
    <location>
        <position position="497"/>
    </location>
</feature>
<comment type="caution">
    <text evidence="12">The sequence shown here is derived from an EMBL/GenBank/DDBJ whole genome shotgun (WGS) entry which is preliminary data.</text>
</comment>
<dbReference type="Pfam" id="PF00082">
    <property type="entry name" value="Peptidase_S8"/>
    <property type="match status" value="1"/>
</dbReference>
<evidence type="ECO:0000256" key="5">
    <source>
        <dbReference type="PIRSR" id="PIRSR615500-1"/>
    </source>
</evidence>
<keyword evidence="9" id="KW-0472">Membrane</keyword>
<evidence type="ECO:0000313" key="13">
    <source>
        <dbReference type="Proteomes" id="UP000280444"/>
    </source>
</evidence>
<organism evidence="12 13">
    <name type="scientific">Schaalia canis</name>
    <dbReference type="NCBI Taxonomy" id="100469"/>
    <lineage>
        <taxon>Bacteria</taxon>
        <taxon>Bacillati</taxon>
        <taxon>Actinomycetota</taxon>
        <taxon>Actinomycetes</taxon>
        <taxon>Actinomycetales</taxon>
        <taxon>Actinomycetaceae</taxon>
        <taxon>Schaalia</taxon>
    </lineage>
</organism>
<evidence type="ECO:0000256" key="1">
    <source>
        <dbReference type="ARBA" id="ARBA00011073"/>
    </source>
</evidence>
<dbReference type="SUPFAM" id="SSF52743">
    <property type="entry name" value="Subtilisin-like"/>
    <property type="match status" value="1"/>
</dbReference>
<dbReference type="Gene3D" id="3.40.50.200">
    <property type="entry name" value="Peptidase S8/S53 domain"/>
    <property type="match status" value="1"/>
</dbReference>
<keyword evidence="13" id="KW-1185">Reference proteome</keyword>
<dbReference type="GO" id="GO:0006508">
    <property type="term" value="P:proteolysis"/>
    <property type="evidence" value="ECO:0007669"/>
    <property type="project" value="UniProtKB-KW"/>
</dbReference>
<dbReference type="InterPro" id="IPR023828">
    <property type="entry name" value="Peptidase_S8_Ser-AS"/>
</dbReference>
<dbReference type="InterPro" id="IPR022398">
    <property type="entry name" value="Peptidase_S8_His-AS"/>
</dbReference>
<feature type="domain" description="Peptidase S8/S53" evidence="11">
    <location>
        <begin position="243"/>
        <end position="535"/>
    </location>
</feature>
<dbReference type="GO" id="GO:0004252">
    <property type="term" value="F:serine-type endopeptidase activity"/>
    <property type="evidence" value="ECO:0007669"/>
    <property type="project" value="UniProtKB-UniRule"/>
</dbReference>
<evidence type="ECO:0000256" key="6">
    <source>
        <dbReference type="PROSITE-ProRule" id="PRU01240"/>
    </source>
</evidence>
<feature type="compositionally biased region" description="Polar residues" evidence="8">
    <location>
        <begin position="782"/>
        <end position="797"/>
    </location>
</feature>
<keyword evidence="4 6" id="KW-0720">Serine protease</keyword>
<proteinExistence type="inferred from homology"/>
<dbReference type="InterPro" id="IPR050131">
    <property type="entry name" value="Peptidase_S8_subtilisin-like"/>
</dbReference>
<evidence type="ECO:0000256" key="8">
    <source>
        <dbReference type="SAM" id="MobiDB-lite"/>
    </source>
</evidence>
<accession>A0A3P1SD62</accession>
<comment type="similarity">
    <text evidence="1 6 7">Belongs to the peptidase S8 family.</text>
</comment>
<evidence type="ECO:0000313" key="12">
    <source>
        <dbReference type="EMBL" id="RRC94954.1"/>
    </source>
</evidence>
<sequence>MKQTRQSQSKRWMRSVIVGASALSVLALPNVALATSHGDSPASVADAPSSTVDSPASAESAASPAASPADAQANNLAQSGDSGDAPTASTQATSAIISAPRAADGEVMNYAVNLAPEASAEQLAQLVAAAKALGAATLAEYPDLDAFFAQSAKAAFASDLNAAAQQAGIPLHSVGPTRFAQVSGAERVVSDAAAAGGNGAGGGGADADSQVDDYVPDPQTAQAWGLTAIGAVEAQKVDVPRAKATVAVLDTGVDGTHVDLDDQIDVENSVGCHVNGIPNNSREAWQDDHYHGTHVAGTIAAEHNGQGVDGVAPGARIMAVKASNAEGLFYPEYVTCGVMWALAKGADITNNSYYVDPWSFWVPTEPSQAAGYEVVRRAFDYTNQQGLLHVVAAGNSNYDLDNPTTESSSPNDVEGAAIKDRDVSSGVDIPAMLDSVVTVSSVRLPARGADPATAVFQRSGFSNYGEKHIEVAAPGSAILSTFSALHGGGWRSISGTSMASPHVAGVAALLKSIHPDAKAPRLRELLLKQAGNTMDRLAPDASAKAYQGRGLANALDAVTKDQPTPVIGELEYSIDGGNTWQPVGAEYNVNRAQKARLRVAVTGPVTKASLQVFDFPAVSAQSAEPFGEDLVLATEELALADALAAYDGEFLSIPVTISAEGRNKDPRADDDIVDEGKLALVKKEVVPHPEDLKVEVSDASIVVGNAMTFTASGFAIGEEVTFTVYSDPVVVGTVAADQEGRASITWNVPVDFPAGTHTVKAVGTSGRAAEMTFTVKDVSTIVPPTSNQGGTDTTPPQKDSGAPKGSEKDSDTSAGTHTGKSADAATQKNAGKAKGSGSLAATGAQVTALVTIAAVVALAGAAGIAARKRS</sequence>
<dbReference type="RefSeq" id="WP_124871053.1">
    <property type="nucleotide sequence ID" value="NZ_RQZF01000008.1"/>
</dbReference>
<protein>
    <recommendedName>
        <fullName evidence="11">Peptidase S8/S53 domain-containing protein</fullName>
    </recommendedName>
</protein>
<dbReference type="InterPro" id="IPR015500">
    <property type="entry name" value="Peptidase_S8_subtilisin-rel"/>
</dbReference>
<evidence type="ECO:0000256" key="9">
    <source>
        <dbReference type="SAM" id="Phobius"/>
    </source>
</evidence>
<dbReference type="PROSITE" id="PS00137">
    <property type="entry name" value="SUBTILASE_HIS"/>
    <property type="match status" value="1"/>
</dbReference>
<dbReference type="PROSITE" id="PS00138">
    <property type="entry name" value="SUBTILASE_SER"/>
    <property type="match status" value="1"/>
</dbReference>
<dbReference type="EMBL" id="RQZF01000008">
    <property type="protein sequence ID" value="RRC94954.1"/>
    <property type="molecule type" value="Genomic_DNA"/>
</dbReference>
<evidence type="ECO:0000256" key="4">
    <source>
        <dbReference type="ARBA" id="ARBA00022825"/>
    </source>
</evidence>
<dbReference type="PANTHER" id="PTHR43806:SF11">
    <property type="entry name" value="CEREVISIN-RELATED"/>
    <property type="match status" value="1"/>
</dbReference>
<evidence type="ECO:0000256" key="3">
    <source>
        <dbReference type="ARBA" id="ARBA00022801"/>
    </source>
</evidence>
<feature type="compositionally biased region" description="Low complexity" evidence="8">
    <location>
        <begin position="830"/>
        <end position="839"/>
    </location>
</feature>
<reference evidence="12 13" key="1">
    <citation type="submission" date="2018-11" db="EMBL/GenBank/DDBJ databases">
        <title>Genomes From Bacteria Associated with the Canine Oral Cavity: a Test Case for Automated Genome-Based Taxonomic Assignment.</title>
        <authorList>
            <person name="Coil D.A."/>
            <person name="Jospin G."/>
            <person name="Darling A.E."/>
            <person name="Wallis C."/>
            <person name="Davis I.J."/>
            <person name="Harris S."/>
            <person name="Eisen J.A."/>
            <person name="Holcombe L.J."/>
            <person name="O'Flynn C."/>
        </authorList>
    </citation>
    <scope>NUCLEOTIDE SEQUENCE [LARGE SCALE GENOMIC DNA]</scope>
    <source>
        <strain evidence="12 13">OH770</strain>
    </source>
</reference>
<name>A0A3P1SD62_9ACTO</name>